<comment type="subcellular location">
    <subcellularLocation>
        <location evidence="1">Membrane</location>
        <topology evidence="1">Single-pass type II membrane protein</topology>
    </subcellularLocation>
</comment>
<dbReference type="AlphaFoldDB" id="A0A9Q9B1V3"/>
<feature type="region of interest" description="Disordered" evidence="4">
    <location>
        <begin position="522"/>
        <end position="601"/>
    </location>
</feature>
<evidence type="ECO:0000256" key="2">
    <source>
        <dbReference type="ARBA" id="ARBA00009486"/>
    </source>
</evidence>
<dbReference type="GO" id="GO:0000030">
    <property type="term" value="F:mannosyltransferase activity"/>
    <property type="evidence" value="ECO:0007669"/>
    <property type="project" value="InterPro"/>
</dbReference>
<comment type="similarity">
    <text evidence="2">Belongs to the BMT family.</text>
</comment>
<evidence type="ECO:0000256" key="4">
    <source>
        <dbReference type="SAM" id="MobiDB-lite"/>
    </source>
</evidence>
<organism evidence="5 6">
    <name type="scientific">Septoria linicola</name>
    <dbReference type="NCBI Taxonomy" id="215465"/>
    <lineage>
        <taxon>Eukaryota</taxon>
        <taxon>Fungi</taxon>
        <taxon>Dikarya</taxon>
        <taxon>Ascomycota</taxon>
        <taxon>Pezizomycotina</taxon>
        <taxon>Dothideomycetes</taxon>
        <taxon>Dothideomycetidae</taxon>
        <taxon>Mycosphaerellales</taxon>
        <taxon>Mycosphaerellaceae</taxon>
        <taxon>Septoria</taxon>
    </lineage>
</organism>
<evidence type="ECO:0000256" key="3">
    <source>
        <dbReference type="ARBA" id="ARBA00022968"/>
    </source>
</evidence>
<keyword evidence="6" id="KW-1185">Reference proteome</keyword>
<proteinExistence type="inferred from homology"/>
<reference evidence="5" key="1">
    <citation type="submission" date="2022-06" db="EMBL/GenBank/DDBJ databases">
        <title>Complete genome sequences of two strains of the flax pathogen Septoria linicola.</title>
        <authorList>
            <person name="Lapalu N."/>
            <person name="Simon A."/>
            <person name="Demenou B."/>
            <person name="Paumier D."/>
            <person name="Guillot M.-P."/>
            <person name="Gout L."/>
            <person name="Valade R."/>
        </authorList>
    </citation>
    <scope>NUCLEOTIDE SEQUENCE</scope>
    <source>
        <strain evidence="5">SE15195</strain>
    </source>
</reference>
<dbReference type="GO" id="GO:0016020">
    <property type="term" value="C:membrane"/>
    <property type="evidence" value="ECO:0007669"/>
    <property type="project" value="UniProtKB-SubCell"/>
</dbReference>
<gene>
    <name evidence="5" type="ORF">Slin15195_G081400</name>
</gene>
<evidence type="ECO:0000256" key="1">
    <source>
        <dbReference type="ARBA" id="ARBA00004606"/>
    </source>
</evidence>
<evidence type="ECO:0000313" key="6">
    <source>
        <dbReference type="Proteomes" id="UP001056384"/>
    </source>
</evidence>
<keyword evidence="3" id="KW-0812">Transmembrane</keyword>
<keyword evidence="3" id="KW-0735">Signal-anchor</keyword>
<feature type="compositionally biased region" description="Basic and acidic residues" evidence="4">
    <location>
        <begin position="537"/>
        <end position="584"/>
    </location>
</feature>
<dbReference type="EMBL" id="CP099423">
    <property type="protein sequence ID" value="USW54821.1"/>
    <property type="molecule type" value="Genomic_DNA"/>
</dbReference>
<dbReference type="InterPro" id="IPR021988">
    <property type="entry name" value="BMT1"/>
</dbReference>
<dbReference type="OrthoDB" id="3631276at2759"/>
<protein>
    <submittedName>
        <fullName evidence="5">Beta-mannosyltransferase</fullName>
    </submittedName>
</protein>
<sequence length="1032" mass="116331">MKGLNDEKMSKSPTSSSSREFLGLLAIRSWNPRRRVLRTALFATLLTLTCMLYWRSQVPTPKSLSTPTSDVALIDVSGFVNVGGMQKNEKCEAIRHQGQIGVEESLKVDDDLVAIAKSLDDHPMIDYGNGKKEHTFEELVAKTWLRFAQSSVWLEKHQVYLTVTRVLFYDKGVRQWPVISFIRGQIHDRDWRELKGHVIHWHGEQIVFPKIFDIPTPFTIGGGFYGPEDARIIIEDHPDAEPVIVFNMISDIKTVRRSMYTYRPFSNKATILAIRGKEPGSTEKNWMPFFYKSEDEQESKEPGPNRYIHFVYHFWPLSILRCRLQYGWCDEIYRQDIPDEHRIDHKDTIYSDTGGSLRGGTNFHPVTLAEGKQSFVGFPRTHIDGTCNDGYYRPELAVLSATSDTQFHLDYLSGPIDFGGAVIRNATDSCAEGRILIANSIARWDRTAADDIMTLSVSVDDSTTDIVRLRGIHSLLTGLPGVSAPHKSDASQKDNMALSLPGQDVIGCCVESAIRVAEVAYGKSSQKPLNDAAKIQRQKEEDQKKQNEEATKQKEEREKKQKEEEEEAKRRKAEEAQSAEEEKSAMQPQTSSYQKQHDKSNPSFQQIDITGFVNTGPPVNVSCDTLRYNTTIAVQKSVYLEDDLEAIARALGSHPMVVYRGDNTDISKTWSRMAGSSVWLEEFGVYLSITRIIFYDDGVSSWPVISFIRAQLYDENWKELRRSLTWEGKTFDFPQILDIPVDYVKGGKVYGPEDARITIEQGVKAEPVIVFNMISEKSSWKRAMHVYRPFSQELRMLSIRGRPPLDREKNWAPFFNGDGKTPSRHIMFVYMPSPLEILWCSLDTGECDFAYNQILEPGLLTEHVGEAHALKGGSNFVSIGPGIWLGLPRTHIEANCGGSNPIYRPMFMVMMSSGDSFYVAYASGAVDFGAAVLSEEQQKDPCHAGRILIPNSIARVDGNALTITFSVDDRTNQAARVIMDINWQAGEARNVAEMVNLSAVGNDVLKCGIEASYNNTHDIQAAYYQEHPDQTP</sequence>
<evidence type="ECO:0000313" key="5">
    <source>
        <dbReference type="EMBL" id="USW54821.1"/>
    </source>
</evidence>
<name>A0A9Q9B1V3_9PEZI</name>
<dbReference type="Proteomes" id="UP001056384">
    <property type="component" value="Chromosome 6"/>
</dbReference>
<accession>A0A9Q9B1V3</accession>
<dbReference type="Pfam" id="PF12141">
    <property type="entry name" value="BMT"/>
    <property type="match status" value="3"/>
</dbReference>